<dbReference type="Proteomes" id="UP000182993">
    <property type="component" value="Plasmid pTB1"/>
</dbReference>
<keyword evidence="4" id="KW-1278">Translocase</keyword>
<dbReference type="GO" id="GO:0005524">
    <property type="term" value="F:ATP binding"/>
    <property type="evidence" value="ECO:0007669"/>
    <property type="project" value="UniProtKB-KW"/>
</dbReference>
<dbReference type="InterPro" id="IPR017871">
    <property type="entry name" value="ABC_transporter-like_CS"/>
</dbReference>
<evidence type="ECO:0000313" key="7">
    <source>
        <dbReference type="Proteomes" id="UP000182993"/>
    </source>
</evidence>
<feature type="domain" description="ABC transporter" evidence="5">
    <location>
        <begin position="2"/>
        <end position="236"/>
    </location>
</feature>
<reference evidence="7" key="1">
    <citation type="submission" date="2016-06" db="EMBL/GenBank/DDBJ databases">
        <title>Whole genome sequencing of Thermus brockianus strain GE-1.</title>
        <authorList>
            <person name="Schaefers C."/>
            <person name="Blank S."/>
            <person name="Wiebusch S."/>
            <person name="Elleuche S."/>
            <person name="Antranikian G."/>
        </authorList>
    </citation>
    <scope>NUCLEOTIDE SEQUENCE [LARGE SCALE GENOMIC DNA]</scope>
    <source>
        <strain evidence="7">GE-1</strain>
        <plasmid evidence="7">ptb1</plasmid>
    </source>
</reference>
<dbReference type="PROSITE" id="PS00211">
    <property type="entry name" value="ABC_TRANSPORTER_1"/>
    <property type="match status" value="1"/>
</dbReference>
<dbReference type="AlphaFoldDB" id="A0A1J0LY33"/>
<organism evidence="6 7">
    <name type="scientific">Thermus brockianus</name>
    <dbReference type="NCBI Taxonomy" id="56956"/>
    <lineage>
        <taxon>Bacteria</taxon>
        <taxon>Thermotogati</taxon>
        <taxon>Deinococcota</taxon>
        <taxon>Deinococci</taxon>
        <taxon>Thermales</taxon>
        <taxon>Thermaceae</taxon>
        <taxon>Thermus</taxon>
    </lineage>
</organism>
<evidence type="ECO:0000256" key="3">
    <source>
        <dbReference type="ARBA" id="ARBA00022840"/>
    </source>
</evidence>
<sequence length="260" mass="28850">MLEARNLGYCVGDRWLLKGVDLAVRPGEFLAVLGPNGSGKTTLLRLLAGELSPSEGGVWLQERALAAYSPQDLARVRAVLSQIREVGFPYTAYEVAFLGRLPHLWGRREREEDHAKVQVALERVQAGDLTERLFPSLSGGEAMRVEVARLLAQEGRLFLLDEPTNHLDPRYALELLCLFRALTYEGRGVVAVLHDLNLAGLFADRILLLKKGRPVAYGPSQAVLDPSLLEEVYEVPFRALGNPEGFRFFLPMPREVVHGA</sequence>
<dbReference type="InterPro" id="IPR027417">
    <property type="entry name" value="P-loop_NTPase"/>
</dbReference>
<evidence type="ECO:0000313" key="6">
    <source>
        <dbReference type="EMBL" id="APD10389.1"/>
    </source>
</evidence>
<keyword evidence="1" id="KW-0813">Transport</keyword>
<keyword evidence="2" id="KW-0547">Nucleotide-binding</keyword>
<evidence type="ECO:0000256" key="4">
    <source>
        <dbReference type="ARBA" id="ARBA00022967"/>
    </source>
</evidence>
<dbReference type="InterPro" id="IPR003593">
    <property type="entry name" value="AAA+_ATPase"/>
</dbReference>
<dbReference type="KEGG" id="tbc:A0O31_02364"/>
<dbReference type="PANTHER" id="PTHR42794:SF1">
    <property type="entry name" value="HEMIN IMPORT ATP-BINDING PROTEIN HMUV"/>
    <property type="match status" value="1"/>
</dbReference>
<proteinExistence type="predicted"/>
<dbReference type="Pfam" id="PF00005">
    <property type="entry name" value="ABC_tran"/>
    <property type="match status" value="1"/>
</dbReference>
<keyword evidence="6" id="KW-0614">Plasmid</keyword>
<evidence type="ECO:0000256" key="2">
    <source>
        <dbReference type="ARBA" id="ARBA00022741"/>
    </source>
</evidence>
<dbReference type="OrthoDB" id="9787851at2"/>
<protein>
    <submittedName>
        <fullName evidence="6">ABC transporter, ATP-binding protein</fullName>
    </submittedName>
</protein>
<accession>A0A1J0LY33</accession>
<dbReference type="SMART" id="SM00382">
    <property type="entry name" value="AAA"/>
    <property type="match status" value="1"/>
</dbReference>
<dbReference type="GO" id="GO:0016887">
    <property type="term" value="F:ATP hydrolysis activity"/>
    <property type="evidence" value="ECO:0007669"/>
    <property type="project" value="InterPro"/>
</dbReference>
<dbReference type="InterPro" id="IPR003439">
    <property type="entry name" value="ABC_transporter-like_ATP-bd"/>
</dbReference>
<name>A0A1J0LY33_THEBO</name>
<dbReference type="EMBL" id="CP016313">
    <property type="protein sequence ID" value="APD10389.1"/>
    <property type="molecule type" value="Genomic_DNA"/>
</dbReference>
<evidence type="ECO:0000256" key="1">
    <source>
        <dbReference type="ARBA" id="ARBA00022448"/>
    </source>
</evidence>
<evidence type="ECO:0000259" key="5">
    <source>
        <dbReference type="PROSITE" id="PS50893"/>
    </source>
</evidence>
<dbReference type="RefSeq" id="WP_071678083.1">
    <property type="nucleotide sequence ID" value="NZ_CP016313.1"/>
</dbReference>
<dbReference type="SUPFAM" id="SSF52540">
    <property type="entry name" value="P-loop containing nucleoside triphosphate hydrolases"/>
    <property type="match status" value="1"/>
</dbReference>
<keyword evidence="3 6" id="KW-0067">ATP-binding</keyword>
<gene>
    <name evidence="6" type="ORF">A0O31_02364</name>
</gene>
<dbReference type="PROSITE" id="PS50893">
    <property type="entry name" value="ABC_TRANSPORTER_2"/>
    <property type="match status" value="1"/>
</dbReference>
<dbReference type="PANTHER" id="PTHR42794">
    <property type="entry name" value="HEMIN IMPORT ATP-BINDING PROTEIN HMUV"/>
    <property type="match status" value="1"/>
</dbReference>
<dbReference type="CDD" id="cd03214">
    <property type="entry name" value="ABC_Iron-Siderophores_B12_Hemin"/>
    <property type="match status" value="1"/>
</dbReference>
<dbReference type="Gene3D" id="3.40.50.300">
    <property type="entry name" value="P-loop containing nucleotide triphosphate hydrolases"/>
    <property type="match status" value="1"/>
</dbReference>
<geneLocation type="plasmid" evidence="7">
    <name>ptb1</name>
</geneLocation>